<dbReference type="EMBL" id="JAACNO010000021">
    <property type="protein sequence ID" value="KAF4150734.1"/>
    <property type="molecule type" value="Genomic_DNA"/>
</dbReference>
<accession>A0A8S9VGU4</accession>
<name>A0A8S9VGU4_PHYIN</name>
<evidence type="ECO:0000313" key="1">
    <source>
        <dbReference type="EMBL" id="KAF4150734.1"/>
    </source>
</evidence>
<dbReference type="AlphaFoldDB" id="A0A8S9VGU4"/>
<organism evidence="1 2">
    <name type="scientific">Phytophthora infestans</name>
    <name type="common">Potato late blight agent</name>
    <name type="synonym">Botrytis infestans</name>
    <dbReference type="NCBI Taxonomy" id="4787"/>
    <lineage>
        <taxon>Eukaryota</taxon>
        <taxon>Sar</taxon>
        <taxon>Stramenopiles</taxon>
        <taxon>Oomycota</taxon>
        <taxon>Peronosporomycetes</taxon>
        <taxon>Peronosporales</taxon>
        <taxon>Peronosporaceae</taxon>
        <taxon>Phytophthora</taxon>
    </lineage>
</organism>
<proteinExistence type="predicted"/>
<comment type="caution">
    <text evidence="1">The sequence shown here is derived from an EMBL/GenBank/DDBJ whole genome shotgun (WGS) entry which is preliminary data.</text>
</comment>
<dbReference type="Proteomes" id="UP000704712">
    <property type="component" value="Unassembled WGS sequence"/>
</dbReference>
<reference evidence="1" key="1">
    <citation type="submission" date="2020-03" db="EMBL/GenBank/DDBJ databases">
        <title>Hybrid Assembly of Korean Phytophthora infestans isolates.</title>
        <authorList>
            <person name="Prokchorchik M."/>
            <person name="Lee Y."/>
            <person name="Seo J."/>
            <person name="Cho J.-H."/>
            <person name="Park Y.-E."/>
            <person name="Jang D.-C."/>
            <person name="Im J.-S."/>
            <person name="Choi J.-G."/>
            <person name="Park H.-J."/>
            <person name="Lee G.-B."/>
            <person name="Lee Y.-G."/>
            <person name="Hong S.-Y."/>
            <person name="Cho K."/>
            <person name="Sohn K.H."/>
        </authorList>
    </citation>
    <scope>NUCLEOTIDE SEQUENCE</scope>
    <source>
        <strain evidence="1">KR_2_A2</strain>
    </source>
</reference>
<sequence length="183" mass="21148">MKRFLLQDASNAGWVKAQEARTQINTASAQIRLQAYPELSTKSRSSIDLKIAQEKVNQLQIRRVCQDIALSTIDMTLAQLFPVDDKDISRIRSKALHYNTLTWKERSVVIFYYLHPLLGNKDAEVTCRCVPFSTQFQSNFEQFLMSHSSTWSQVSQYQFNSGHQQLNAMSLQPLTLSCRVRKW</sequence>
<evidence type="ECO:0000313" key="2">
    <source>
        <dbReference type="Proteomes" id="UP000704712"/>
    </source>
</evidence>
<protein>
    <submittedName>
        <fullName evidence="1">Uncharacterized protein</fullName>
    </submittedName>
</protein>
<gene>
    <name evidence="1" type="ORF">GN958_ATG00083</name>
</gene>